<sequence precursor="true">MKFIKALLKGIIALVLLSVVAGVSYYFYDENEQKKKDEKELSYATDTEWVWHDKYHRIQIREVEGKSILRKANLRKGYVVYVYKNEDYSLSGFAKFVTPCSANKEIETADKFSDGTPKKLKCNEKGDALLYSVKWNGSDTDFTWEESLGGFSLRENFTYWDFSKLDQEVTLAKAQ</sequence>
<evidence type="ECO:0000313" key="2">
    <source>
        <dbReference type="Proteomes" id="UP000002015"/>
    </source>
</evidence>
<protein>
    <submittedName>
        <fullName evidence="1">Uncharacterized protein</fullName>
    </submittedName>
</protein>
<dbReference type="KEGG" id="sse:Ssed_3313"/>
<dbReference type="RefSeq" id="WP_012143647.1">
    <property type="nucleotide sequence ID" value="NC_009831.1"/>
</dbReference>
<dbReference type="OrthoDB" id="6401093at2"/>
<dbReference type="Proteomes" id="UP000002015">
    <property type="component" value="Chromosome"/>
</dbReference>
<dbReference type="AlphaFoldDB" id="A8FYJ4"/>
<gene>
    <name evidence="1" type="ordered locus">Ssed_3313</name>
</gene>
<accession>A8FYJ4</accession>
<name>A8FYJ4_SHESH</name>
<proteinExistence type="predicted"/>
<dbReference type="HOGENOM" id="CLU_1407708_0_0_6"/>
<dbReference type="EMBL" id="CP000821">
    <property type="protein sequence ID" value="ABV37917.1"/>
    <property type="molecule type" value="Genomic_DNA"/>
</dbReference>
<keyword evidence="2" id="KW-1185">Reference proteome</keyword>
<organism evidence="1 2">
    <name type="scientific">Shewanella sediminis (strain HAW-EB3)</name>
    <dbReference type="NCBI Taxonomy" id="425104"/>
    <lineage>
        <taxon>Bacteria</taxon>
        <taxon>Pseudomonadati</taxon>
        <taxon>Pseudomonadota</taxon>
        <taxon>Gammaproteobacteria</taxon>
        <taxon>Alteromonadales</taxon>
        <taxon>Shewanellaceae</taxon>
        <taxon>Shewanella</taxon>
    </lineage>
</organism>
<evidence type="ECO:0000313" key="1">
    <source>
        <dbReference type="EMBL" id="ABV37917.1"/>
    </source>
</evidence>
<reference evidence="1 2" key="1">
    <citation type="submission" date="2007-08" db="EMBL/GenBank/DDBJ databases">
        <title>Complete sequence of Shewanella sediminis HAW-EB3.</title>
        <authorList>
            <consortium name="US DOE Joint Genome Institute"/>
            <person name="Copeland A."/>
            <person name="Lucas S."/>
            <person name="Lapidus A."/>
            <person name="Barry K."/>
            <person name="Glavina del Rio T."/>
            <person name="Dalin E."/>
            <person name="Tice H."/>
            <person name="Pitluck S."/>
            <person name="Chertkov O."/>
            <person name="Brettin T."/>
            <person name="Bruce D."/>
            <person name="Detter J.C."/>
            <person name="Han C."/>
            <person name="Schmutz J."/>
            <person name="Larimer F."/>
            <person name="Land M."/>
            <person name="Hauser L."/>
            <person name="Kyrpides N."/>
            <person name="Kim E."/>
            <person name="Zhao J.-S."/>
            <person name="Richardson P."/>
        </authorList>
    </citation>
    <scope>NUCLEOTIDE SEQUENCE [LARGE SCALE GENOMIC DNA]</scope>
    <source>
        <strain evidence="1 2">HAW-EB3</strain>
    </source>
</reference>